<evidence type="ECO:0000313" key="2">
    <source>
        <dbReference type="EMBL" id="MCL1124485.1"/>
    </source>
</evidence>
<reference evidence="2 3" key="1">
    <citation type="submission" date="2022-01" db="EMBL/GenBank/DDBJ databases">
        <title>Whole genome-based taxonomy of the Shewanellaceae.</title>
        <authorList>
            <person name="Martin-Rodriguez A.J."/>
        </authorList>
    </citation>
    <scope>NUCLEOTIDE SEQUENCE [LARGE SCALE GENOMIC DNA]</scope>
    <source>
        <strain evidence="2 3">DSM 17177</strain>
    </source>
</reference>
<sequence>MNITNSVGYNSIESLRAVKVSNESNGQLNDRVTKLESTSTISISDEAKKLYQLSVLADKSSDVGPLTNGNGNEPPKVNMDKLSIAGTLTNGNGNEPP</sequence>
<dbReference type="RefSeq" id="WP_248939765.1">
    <property type="nucleotide sequence ID" value="NZ_JAKIKS010000024.1"/>
</dbReference>
<organism evidence="2 3">
    <name type="scientific">Shewanella surugensis</name>
    <dbReference type="NCBI Taxonomy" id="212020"/>
    <lineage>
        <taxon>Bacteria</taxon>
        <taxon>Pseudomonadati</taxon>
        <taxon>Pseudomonadota</taxon>
        <taxon>Gammaproteobacteria</taxon>
        <taxon>Alteromonadales</taxon>
        <taxon>Shewanellaceae</taxon>
        <taxon>Shewanella</taxon>
    </lineage>
</organism>
<protein>
    <submittedName>
        <fullName evidence="2">Uncharacterized protein</fullName>
    </submittedName>
</protein>
<name>A0ABT0LAH1_9GAMM</name>
<proteinExistence type="predicted"/>
<feature type="region of interest" description="Disordered" evidence="1">
    <location>
        <begin position="59"/>
        <end position="97"/>
    </location>
</feature>
<comment type="caution">
    <text evidence="2">The sequence shown here is derived from an EMBL/GenBank/DDBJ whole genome shotgun (WGS) entry which is preliminary data.</text>
</comment>
<evidence type="ECO:0000256" key="1">
    <source>
        <dbReference type="SAM" id="MobiDB-lite"/>
    </source>
</evidence>
<evidence type="ECO:0000313" key="3">
    <source>
        <dbReference type="Proteomes" id="UP001203423"/>
    </source>
</evidence>
<gene>
    <name evidence="2" type="ORF">L2764_08360</name>
</gene>
<feature type="compositionally biased region" description="Polar residues" evidence="1">
    <location>
        <begin position="86"/>
        <end position="97"/>
    </location>
</feature>
<dbReference type="Proteomes" id="UP001203423">
    <property type="component" value="Unassembled WGS sequence"/>
</dbReference>
<keyword evidence="3" id="KW-1185">Reference proteome</keyword>
<dbReference type="EMBL" id="JAKIKS010000024">
    <property type="protein sequence ID" value="MCL1124485.1"/>
    <property type="molecule type" value="Genomic_DNA"/>
</dbReference>
<accession>A0ABT0LAH1</accession>